<protein>
    <submittedName>
        <fullName evidence="2">Uncharacterized protein</fullName>
    </submittedName>
</protein>
<dbReference type="PANTHER" id="PTHR32251">
    <property type="entry name" value="3-OXO-5-ALPHA-STEROID 4-DEHYDROGENASE"/>
    <property type="match status" value="1"/>
</dbReference>
<keyword evidence="3" id="KW-1185">Reference proteome</keyword>
<evidence type="ECO:0000256" key="1">
    <source>
        <dbReference type="SAM" id="Phobius"/>
    </source>
</evidence>
<accession>A0A507FBI1</accession>
<gene>
    <name evidence="2" type="ORF">CcCBS67573_g05084</name>
</gene>
<feature type="transmembrane region" description="Helical" evidence="1">
    <location>
        <begin position="164"/>
        <end position="182"/>
    </location>
</feature>
<dbReference type="OrthoDB" id="201504at2759"/>
<evidence type="ECO:0000313" key="2">
    <source>
        <dbReference type="EMBL" id="TPX73643.1"/>
    </source>
</evidence>
<sequence>MQLDFTAIALGLSLDVGINTIGFIYSAIHRTEHYYDACGTGSFVAATVGTAIYRLVVGRGALRLSQVLVAASTTVQVDHSSGFSFSASNRSIIWAARLFKFLTARVKRLGRDSRFDKVKDKPVVFSGYWAVQALWVAVVCFPTLATIASSSDASSSATVKETLLLATGFALWIFGFAFEVIADNQKAQWQNRLGSARAKAFIDTGLWARCRYPNYFGEITLWFGSYLMALSCFPNSTVAKYAFAVSPLFITFILTNLSGIPIQEGQARKRFKGNSEYAHYVKTTPLLVPRLLSAKASKQS</sequence>
<dbReference type="PANTHER" id="PTHR32251:SF17">
    <property type="entry name" value="STEROID 5-ALPHA REDUCTASE C-TERMINAL DOMAIN-CONTAINING PROTEIN"/>
    <property type="match status" value="1"/>
</dbReference>
<dbReference type="Proteomes" id="UP000320333">
    <property type="component" value="Unassembled WGS sequence"/>
</dbReference>
<dbReference type="GO" id="GO:0016020">
    <property type="term" value="C:membrane"/>
    <property type="evidence" value="ECO:0007669"/>
    <property type="project" value="TreeGrafter"/>
</dbReference>
<name>A0A507FBI1_9FUNG</name>
<evidence type="ECO:0000313" key="3">
    <source>
        <dbReference type="Proteomes" id="UP000320333"/>
    </source>
</evidence>
<dbReference type="EMBL" id="QEAP01000173">
    <property type="protein sequence ID" value="TPX73643.1"/>
    <property type="molecule type" value="Genomic_DNA"/>
</dbReference>
<proteinExistence type="predicted"/>
<dbReference type="InterPro" id="IPR010721">
    <property type="entry name" value="UstE-like"/>
</dbReference>
<comment type="caution">
    <text evidence="2">The sequence shown here is derived from an EMBL/GenBank/DDBJ whole genome shotgun (WGS) entry which is preliminary data.</text>
</comment>
<feature type="transmembrane region" description="Helical" evidence="1">
    <location>
        <begin position="34"/>
        <end position="56"/>
    </location>
</feature>
<reference evidence="2 3" key="1">
    <citation type="journal article" date="2019" name="Sci. Rep.">
        <title>Comparative genomics of chytrid fungi reveal insights into the obligate biotrophic and pathogenic lifestyle of Synchytrium endobioticum.</title>
        <authorList>
            <person name="van de Vossenberg B.T.L.H."/>
            <person name="Warris S."/>
            <person name="Nguyen H.D.T."/>
            <person name="van Gent-Pelzer M.P.E."/>
            <person name="Joly D.L."/>
            <person name="van de Geest H.C."/>
            <person name="Bonants P.J.M."/>
            <person name="Smith D.S."/>
            <person name="Levesque C.A."/>
            <person name="van der Lee T.A.J."/>
        </authorList>
    </citation>
    <scope>NUCLEOTIDE SEQUENCE [LARGE SCALE GENOMIC DNA]</scope>
    <source>
        <strain evidence="2 3">CBS 675.73</strain>
    </source>
</reference>
<feature type="transmembrane region" description="Helical" evidence="1">
    <location>
        <begin position="7"/>
        <end position="28"/>
    </location>
</feature>
<keyword evidence="1" id="KW-0472">Membrane</keyword>
<dbReference type="PROSITE" id="PS50244">
    <property type="entry name" value="S5A_REDUCTASE"/>
    <property type="match status" value="1"/>
</dbReference>
<keyword evidence="1" id="KW-1133">Transmembrane helix</keyword>
<feature type="transmembrane region" description="Helical" evidence="1">
    <location>
        <begin position="242"/>
        <end position="262"/>
    </location>
</feature>
<dbReference type="Pfam" id="PF06966">
    <property type="entry name" value="DUF1295"/>
    <property type="match status" value="1"/>
</dbReference>
<keyword evidence="1" id="KW-0812">Transmembrane</keyword>
<organism evidence="2 3">
    <name type="scientific">Chytriomyces confervae</name>
    <dbReference type="NCBI Taxonomy" id="246404"/>
    <lineage>
        <taxon>Eukaryota</taxon>
        <taxon>Fungi</taxon>
        <taxon>Fungi incertae sedis</taxon>
        <taxon>Chytridiomycota</taxon>
        <taxon>Chytridiomycota incertae sedis</taxon>
        <taxon>Chytridiomycetes</taxon>
        <taxon>Chytridiales</taxon>
        <taxon>Chytriomycetaceae</taxon>
        <taxon>Chytriomyces</taxon>
    </lineage>
</organism>
<dbReference type="AlphaFoldDB" id="A0A507FBI1"/>
<feature type="transmembrane region" description="Helical" evidence="1">
    <location>
        <begin position="219"/>
        <end position="236"/>
    </location>
</feature>
<dbReference type="Gene3D" id="1.20.120.1630">
    <property type="match status" value="1"/>
</dbReference>
<feature type="transmembrane region" description="Helical" evidence="1">
    <location>
        <begin position="123"/>
        <end position="144"/>
    </location>
</feature>